<dbReference type="PROSITE" id="PS51900">
    <property type="entry name" value="CB"/>
    <property type="match status" value="1"/>
</dbReference>
<dbReference type="InterPro" id="IPR004107">
    <property type="entry name" value="Integrase_SAM-like_N"/>
</dbReference>
<reference evidence="13 14" key="1">
    <citation type="submission" date="2019-02" db="EMBL/GenBank/DDBJ databases">
        <title>Sequencing the genomes of 1000 actinobacteria strains.</title>
        <authorList>
            <person name="Klenk H.-P."/>
        </authorList>
    </citation>
    <scope>NUCLEOTIDE SEQUENCE [LARGE SCALE GENOMIC DNA]</scope>
    <source>
        <strain evidence="13 14">DSM 16932</strain>
    </source>
</reference>
<comment type="caution">
    <text evidence="13">The sequence shown here is derived from an EMBL/GenBank/DDBJ whole genome shotgun (WGS) entry which is preliminary data.</text>
</comment>
<dbReference type="EMBL" id="SGWX01000001">
    <property type="protein sequence ID" value="RZS61404.1"/>
    <property type="molecule type" value="Genomic_DNA"/>
</dbReference>
<keyword evidence="14" id="KW-1185">Reference proteome</keyword>
<dbReference type="InterPro" id="IPR011010">
    <property type="entry name" value="DNA_brk_join_enz"/>
</dbReference>
<evidence type="ECO:0000259" key="12">
    <source>
        <dbReference type="PROSITE" id="PS51900"/>
    </source>
</evidence>
<keyword evidence="7 9" id="KW-0233">DNA recombination</keyword>
<comment type="subunit">
    <text evidence="9">Forms a cyclic heterotetrameric complex composed of two molecules of XerC and two molecules of XerD.</text>
</comment>
<feature type="active site" evidence="9">
    <location>
        <position position="207"/>
    </location>
</feature>
<name>A0A4Q7M1V2_9MICO</name>
<feature type="active site" evidence="9">
    <location>
        <position position="327"/>
    </location>
</feature>
<feature type="active site" evidence="9">
    <location>
        <position position="304"/>
    </location>
</feature>
<comment type="subcellular location">
    <subcellularLocation>
        <location evidence="1 9">Cytoplasm</location>
    </subcellularLocation>
</comment>
<evidence type="ECO:0000256" key="5">
    <source>
        <dbReference type="ARBA" id="ARBA00022908"/>
    </source>
</evidence>
<dbReference type="AlphaFoldDB" id="A0A4Q7M1V2"/>
<evidence type="ECO:0000256" key="8">
    <source>
        <dbReference type="ARBA" id="ARBA00023306"/>
    </source>
</evidence>
<dbReference type="InterPro" id="IPR013762">
    <property type="entry name" value="Integrase-like_cat_sf"/>
</dbReference>
<dbReference type="PANTHER" id="PTHR30349:SF77">
    <property type="entry name" value="TYROSINE RECOMBINASE XERC"/>
    <property type="match status" value="1"/>
</dbReference>
<evidence type="ECO:0000256" key="4">
    <source>
        <dbReference type="ARBA" id="ARBA00022829"/>
    </source>
</evidence>
<dbReference type="GO" id="GO:0007059">
    <property type="term" value="P:chromosome segregation"/>
    <property type="evidence" value="ECO:0007669"/>
    <property type="project" value="UniProtKB-UniRule"/>
</dbReference>
<feature type="domain" description="Tyr recombinase" evidence="11">
    <location>
        <begin position="159"/>
        <end position="349"/>
    </location>
</feature>
<dbReference type="GO" id="GO:0005737">
    <property type="term" value="C:cytoplasm"/>
    <property type="evidence" value="ECO:0007669"/>
    <property type="project" value="UniProtKB-SubCell"/>
</dbReference>
<evidence type="ECO:0000256" key="7">
    <source>
        <dbReference type="ARBA" id="ARBA00023172"/>
    </source>
</evidence>
<evidence type="ECO:0000313" key="14">
    <source>
        <dbReference type="Proteomes" id="UP000293852"/>
    </source>
</evidence>
<accession>A0A4Q7M1V2</accession>
<feature type="region of interest" description="Disordered" evidence="10">
    <location>
        <begin position="1"/>
        <end position="37"/>
    </location>
</feature>
<evidence type="ECO:0000256" key="3">
    <source>
        <dbReference type="ARBA" id="ARBA00022618"/>
    </source>
</evidence>
<protein>
    <recommendedName>
        <fullName evidence="9">Tyrosine recombinase XerC</fullName>
    </recommendedName>
</protein>
<dbReference type="InterPro" id="IPR010998">
    <property type="entry name" value="Integrase_recombinase_N"/>
</dbReference>
<dbReference type="Gene3D" id="1.10.150.130">
    <property type="match status" value="1"/>
</dbReference>
<dbReference type="Pfam" id="PF00589">
    <property type="entry name" value="Phage_integrase"/>
    <property type="match status" value="1"/>
</dbReference>
<feature type="active site" evidence="9">
    <location>
        <position position="301"/>
    </location>
</feature>
<keyword evidence="3 9" id="KW-0132">Cell division</keyword>
<dbReference type="InterPro" id="IPR044068">
    <property type="entry name" value="CB"/>
</dbReference>
<keyword evidence="5 9" id="KW-0229">DNA integration</keyword>
<dbReference type="InterPro" id="IPR050090">
    <property type="entry name" value="Tyrosine_recombinase_XerCD"/>
</dbReference>
<feature type="active site" description="O-(3'-phospho-DNA)-tyrosine intermediate" evidence="9">
    <location>
        <position position="336"/>
    </location>
</feature>
<comment type="similarity">
    <text evidence="9">Belongs to the 'phage' integrase family. XerC subfamily.</text>
</comment>
<dbReference type="GO" id="GO:0003677">
    <property type="term" value="F:DNA binding"/>
    <property type="evidence" value="ECO:0007669"/>
    <property type="project" value="UniProtKB-UniRule"/>
</dbReference>
<dbReference type="InterPro" id="IPR023009">
    <property type="entry name" value="Tyrosine_recombinase_XerC/XerD"/>
</dbReference>
<feature type="active site" evidence="9">
    <location>
        <position position="231"/>
    </location>
</feature>
<gene>
    <name evidence="9" type="primary">xerC</name>
    <name evidence="13" type="ORF">EV386_1703</name>
</gene>
<evidence type="ECO:0000256" key="6">
    <source>
        <dbReference type="ARBA" id="ARBA00023125"/>
    </source>
</evidence>
<evidence type="ECO:0000313" key="13">
    <source>
        <dbReference type="EMBL" id="RZS61404.1"/>
    </source>
</evidence>
<keyword evidence="2 9" id="KW-0963">Cytoplasm</keyword>
<dbReference type="SUPFAM" id="SSF56349">
    <property type="entry name" value="DNA breaking-rejoining enzymes"/>
    <property type="match status" value="1"/>
</dbReference>
<feature type="domain" description="Core-binding (CB)" evidence="12">
    <location>
        <begin position="52"/>
        <end position="138"/>
    </location>
</feature>
<dbReference type="GO" id="GO:0051301">
    <property type="term" value="P:cell division"/>
    <property type="evidence" value="ECO:0007669"/>
    <property type="project" value="UniProtKB-KW"/>
</dbReference>
<dbReference type="HAMAP" id="MF_01808">
    <property type="entry name" value="Recomb_XerC_XerD"/>
    <property type="match status" value="1"/>
</dbReference>
<keyword evidence="4 9" id="KW-0159">Chromosome partition</keyword>
<dbReference type="InterPro" id="IPR002104">
    <property type="entry name" value="Integrase_catalytic"/>
</dbReference>
<dbReference type="Pfam" id="PF02899">
    <property type="entry name" value="Phage_int_SAM_1"/>
    <property type="match status" value="1"/>
</dbReference>
<evidence type="ECO:0000259" key="11">
    <source>
        <dbReference type="PROSITE" id="PS51898"/>
    </source>
</evidence>
<evidence type="ECO:0000256" key="9">
    <source>
        <dbReference type="HAMAP-Rule" id="MF_01808"/>
    </source>
</evidence>
<dbReference type="GO" id="GO:0006313">
    <property type="term" value="P:DNA transposition"/>
    <property type="evidence" value="ECO:0007669"/>
    <property type="project" value="UniProtKB-UniRule"/>
</dbReference>
<comment type="function">
    <text evidence="9">Site-specific tyrosine recombinase, which acts by catalyzing the cutting and rejoining of the recombining DNA molecules. The XerC-XerD complex is essential to convert dimers of the bacterial chromosome into monomers to permit their segregation at cell division. It also contributes to the segregational stability of plasmids.</text>
</comment>
<dbReference type="Proteomes" id="UP000293852">
    <property type="component" value="Unassembled WGS sequence"/>
</dbReference>
<sequence>MWGESRERRHAGALGGLGTPPGHTDEMAPTPQGGASHSARAALAAELPPLPADLADAVVRFGKHLDAQRGHSAHTRRAYLADVTGLLRYAVRHGARRLDDVQLVVLRGWLGEQAARGLARATLARRGAAARAFLRWAHHVGLTASDASVRLASPKVPRVLPTVLTTEAAGRMLDTARDDALAATGDDRPAVLRAWAAAELLYGSGVRVGELVAVDVHDVDVGERLVRVLGKGGKERVVPFGVPAARAVTAWLDEGRPAIASAASGPALLVGDRGGRWGQRQAREAIHRLAARAGVDDVAPHALRHSAATHLLQGGSDLRSVQEVLGHANLATTQRYTHVDAERLRAVYGQAFPRA</sequence>
<dbReference type="Gene3D" id="1.10.443.10">
    <property type="entry name" value="Intergrase catalytic core"/>
    <property type="match status" value="1"/>
</dbReference>
<dbReference type="PROSITE" id="PS51898">
    <property type="entry name" value="TYR_RECOMBINASE"/>
    <property type="match status" value="1"/>
</dbReference>
<dbReference type="PANTHER" id="PTHR30349">
    <property type="entry name" value="PHAGE INTEGRASE-RELATED"/>
    <property type="match status" value="1"/>
</dbReference>
<dbReference type="SUPFAM" id="SSF47823">
    <property type="entry name" value="lambda integrase-like, N-terminal domain"/>
    <property type="match status" value="1"/>
</dbReference>
<evidence type="ECO:0000256" key="2">
    <source>
        <dbReference type="ARBA" id="ARBA00022490"/>
    </source>
</evidence>
<dbReference type="GO" id="GO:0009037">
    <property type="term" value="F:tyrosine-based site-specific recombinase activity"/>
    <property type="evidence" value="ECO:0007669"/>
    <property type="project" value="UniProtKB-UniRule"/>
</dbReference>
<keyword evidence="6 9" id="KW-0238">DNA-binding</keyword>
<evidence type="ECO:0000256" key="10">
    <source>
        <dbReference type="SAM" id="MobiDB-lite"/>
    </source>
</evidence>
<proteinExistence type="inferred from homology"/>
<organism evidence="13 14">
    <name type="scientific">Xylanimonas ulmi</name>
    <dbReference type="NCBI Taxonomy" id="228973"/>
    <lineage>
        <taxon>Bacteria</taxon>
        <taxon>Bacillati</taxon>
        <taxon>Actinomycetota</taxon>
        <taxon>Actinomycetes</taxon>
        <taxon>Micrococcales</taxon>
        <taxon>Promicromonosporaceae</taxon>
        <taxon>Xylanimonas</taxon>
    </lineage>
</organism>
<evidence type="ECO:0000256" key="1">
    <source>
        <dbReference type="ARBA" id="ARBA00004496"/>
    </source>
</evidence>
<keyword evidence="8 9" id="KW-0131">Cell cycle</keyword>